<dbReference type="Pfam" id="PF05521">
    <property type="entry name" value="Phage_HCP"/>
    <property type="match status" value="1"/>
</dbReference>
<gene>
    <name evidence="2" type="ORF">CFBP6624_17675</name>
</gene>
<organism evidence="2 3">
    <name type="scientific">Agrobacterium tumefaciens</name>
    <dbReference type="NCBI Taxonomy" id="358"/>
    <lineage>
        <taxon>Bacteria</taxon>
        <taxon>Pseudomonadati</taxon>
        <taxon>Pseudomonadota</taxon>
        <taxon>Alphaproteobacteria</taxon>
        <taxon>Hyphomicrobiales</taxon>
        <taxon>Rhizobiaceae</taxon>
        <taxon>Rhizobium/Agrobacterium group</taxon>
        <taxon>Agrobacterium</taxon>
        <taxon>Agrobacterium tumefaciens complex</taxon>
    </lineage>
</organism>
<protein>
    <submittedName>
        <fullName evidence="2">Head-tail adaptor protein</fullName>
    </submittedName>
</protein>
<dbReference type="NCBIfam" id="TIGR01563">
    <property type="entry name" value="gp16_SPP1"/>
    <property type="match status" value="1"/>
</dbReference>
<dbReference type="AlphaFoldDB" id="A0AAE6BTI0"/>
<evidence type="ECO:0000313" key="3">
    <source>
        <dbReference type="Proteomes" id="UP000298646"/>
    </source>
</evidence>
<dbReference type="Proteomes" id="UP000298646">
    <property type="component" value="Chromosome linear"/>
</dbReference>
<name>A0AAE6BTI0_AGRTU</name>
<sequence>MNSGDLRERVALEKRETQNDGAGNHRTDFVKQFERRAQFVYAGGSEAVTAERLQGRSIMKIRLRKDLRTREITSDWQVRDVRRGTVYAIREADTVTHPLCVYLVVVSRVAS</sequence>
<dbReference type="InterPro" id="IPR038666">
    <property type="entry name" value="SSP1_head-tail_sf"/>
</dbReference>
<evidence type="ECO:0000256" key="1">
    <source>
        <dbReference type="SAM" id="MobiDB-lite"/>
    </source>
</evidence>
<proteinExistence type="predicted"/>
<feature type="region of interest" description="Disordered" evidence="1">
    <location>
        <begin position="1"/>
        <end position="27"/>
    </location>
</feature>
<dbReference type="InterPro" id="IPR008767">
    <property type="entry name" value="Phage_SPP1_head-tail_adaptor"/>
</dbReference>
<dbReference type="EMBL" id="CP039908">
    <property type="protein sequence ID" value="QCM03315.1"/>
    <property type="molecule type" value="Genomic_DNA"/>
</dbReference>
<accession>A0AAE6BTI0</accession>
<dbReference type="Gene3D" id="2.40.10.270">
    <property type="entry name" value="Bacteriophage SPP1 head-tail adaptor protein"/>
    <property type="match status" value="1"/>
</dbReference>
<evidence type="ECO:0000313" key="2">
    <source>
        <dbReference type="EMBL" id="QCM03315.1"/>
    </source>
</evidence>
<reference evidence="2 3" key="1">
    <citation type="submission" date="2019-04" db="EMBL/GenBank/DDBJ databases">
        <title>Complete genome sequence of Agrobacterium tumefaciens CFBP6624.</title>
        <authorList>
            <person name="Haryono M."/>
            <person name="Lin Y.-C."/>
            <person name="Lai E.-M."/>
            <person name="Kuo C.-H."/>
        </authorList>
    </citation>
    <scope>NUCLEOTIDE SEQUENCE [LARGE SCALE GENOMIC DNA]</scope>
    <source>
        <strain evidence="2 3">CFBP6624</strain>
    </source>
</reference>